<dbReference type="InterPro" id="IPR036640">
    <property type="entry name" value="ABC1_TM_sf"/>
</dbReference>
<evidence type="ECO:0000256" key="2">
    <source>
        <dbReference type="ARBA" id="ARBA00022692"/>
    </source>
</evidence>
<proteinExistence type="predicted"/>
<evidence type="ECO:0000256" key="5">
    <source>
        <dbReference type="SAM" id="Phobius"/>
    </source>
</evidence>
<dbReference type="SUPFAM" id="SSF90123">
    <property type="entry name" value="ABC transporter transmembrane region"/>
    <property type="match status" value="1"/>
</dbReference>
<keyword evidence="3 5" id="KW-1133">Transmembrane helix</keyword>
<dbReference type="Proteomes" id="UP001634413">
    <property type="component" value="Unassembled WGS sequence"/>
</dbReference>
<feature type="transmembrane region" description="Helical" evidence="5">
    <location>
        <begin position="247"/>
        <end position="265"/>
    </location>
</feature>
<dbReference type="InterPro" id="IPR017871">
    <property type="entry name" value="ABC_transporter-like_CS"/>
</dbReference>
<keyword evidence="2 5" id="KW-0812">Transmembrane</keyword>
<dbReference type="InterPro" id="IPR003439">
    <property type="entry name" value="ABC_transporter-like_ATP-bd"/>
</dbReference>
<dbReference type="PANTHER" id="PTHR43394:SF1">
    <property type="entry name" value="ATP-BINDING CASSETTE SUB-FAMILY B MEMBER 10, MITOCHONDRIAL"/>
    <property type="match status" value="1"/>
</dbReference>
<dbReference type="RefSeq" id="WP_412701330.1">
    <property type="nucleotide sequence ID" value="NZ_JBDLBQ010000002.1"/>
</dbReference>
<feature type="transmembrane region" description="Helical" evidence="5">
    <location>
        <begin position="12"/>
        <end position="33"/>
    </location>
</feature>
<dbReference type="InterPro" id="IPR011527">
    <property type="entry name" value="ABC1_TM_dom"/>
</dbReference>
<evidence type="ECO:0000259" key="7">
    <source>
        <dbReference type="PROSITE" id="PS50929"/>
    </source>
</evidence>
<dbReference type="SUPFAM" id="SSF52540">
    <property type="entry name" value="P-loop containing nucleoside triphosphate hydrolases"/>
    <property type="match status" value="1"/>
</dbReference>
<keyword evidence="9" id="KW-1185">Reference proteome</keyword>
<dbReference type="Pfam" id="PF00005">
    <property type="entry name" value="ABC_tran"/>
    <property type="match status" value="1"/>
</dbReference>
<evidence type="ECO:0000256" key="1">
    <source>
        <dbReference type="ARBA" id="ARBA00004651"/>
    </source>
</evidence>
<evidence type="ECO:0000313" key="9">
    <source>
        <dbReference type="Proteomes" id="UP001634413"/>
    </source>
</evidence>
<evidence type="ECO:0000256" key="3">
    <source>
        <dbReference type="ARBA" id="ARBA00022989"/>
    </source>
</evidence>
<reference evidence="8 9" key="1">
    <citation type="journal article" date="2024" name="Anaerobe">
        <title>The identification of Finegoldia dalianensis sp. nov., isolated from the pus of a patient with skin abscess and genomic analysis of the strains belonging to Finegoldia genus.</title>
        <authorList>
            <person name="Li Y."/>
            <person name="Wang Y."/>
            <person name="Xiao D."/>
            <person name="Wang J."/>
            <person name="Jin D."/>
        </authorList>
    </citation>
    <scope>NUCLEOTIDE SEQUENCE [LARGE SCALE GENOMIC DNA]</scope>
    <source>
        <strain evidence="8 9">LY240594</strain>
    </source>
</reference>
<keyword evidence="4 5" id="KW-0472">Membrane</keyword>
<feature type="transmembrane region" description="Helical" evidence="5">
    <location>
        <begin position="53"/>
        <end position="71"/>
    </location>
</feature>
<dbReference type="InterPro" id="IPR039421">
    <property type="entry name" value="Type_1_exporter"/>
</dbReference>
<dbReference type="GO" id="GO:0005524">
    <property type="term" value="F:ATP binding"/>
    <property type="evidence" value="ECO:0007669"/>
    <property type="project" value="UniProtKB-KW"/>
</dbReference>
<feature type="domain" description="ABC transporter" evidence="6">
    <location>
        <begin position="327"/>
        <end position="523"/>
    </location>
</feature>
<sequence>MKNNIILKHSTKYIKTILIGLIFLIISPLLTMLIPILKMKIIDEYIAIKNYKAIINTILLIISLHTVSHIFEWIHNKIFYTTNCKIVRDVRGDIFYHIFFSKLSDTKEYEVGDLITRTEDDIKNMSVFLIDVIVNALRNIIVTIISLAMLVYISLRISLVIFSFVIIYFLFTNFFKKKIHELSKIYIKTLSDSRNTLISLMNRIVSIKINSYEKYSYKIYDKSIVDKRDSNIKLGVMRNTGKITINYLLYLMPFIVLLMGSLMTVDKLFTIGSIIAYLDYLTKMITSLEELNELNFNFAAAKISSERINEVINLKTFSEKDELSTEINMRDISVSFNDNIILNDIEFKIKDCDKVSIIGKSGSGKSTLVDIIIGNQTADNGDINFGQLKYYNGAYIPPEPYIFQGDLEDNIVLDSDFNAKKYHKVLDICLIDPHEAPYNGSLNNLSYGEKQRVELARALYKGKRTLIIDEGISNIDLNDLNLIIDNLLNLENLSLIYISHNQEIARKFPLQAKLKDKKLVFEK</sequence>
<dbReference type="Gene3D" id="1.20.1560.10">
    <property type="entry name" value="ABC transporter type 1, transmembrane domain"/>
    <property type="match status" value="1"/>
</dbReference>
<keyword evidence="8" id="KW-0067">ATP-binding</keyword>
<gene>
    <name evidence="8" type="ORF">ABDJ34_03090</name>
</gene>
<dbReference type="EMBL" id="JBDLBQ010000002">
    <property type="protein sequence ID" value="MFN2101887.1"/>
    <property type="molecule type" value="Genomic_DNA"/>
</dbReference>
<comment type="subcellular location">
    <subcellularLocation>
        <location evidence="1">Cell membrane</location>
        <topology evidence="1">Multi-pass membrane protein</topology>
    </subcellularLocation>
</comment>
<name>A0ABW9KB35_9FIRM</name>
<feature type="transmembrane region" description="Helical" evidence="5">
    <location>
        <begin position="157"/>
        <end position="175"/>
    </location>
</feature>
<protein>
    <submittedName>
        <fullName evidence="8">ABC transporter ATP-binding protein</fullName>
    </submittedName>
</protein>
<keyword evidence="8" id="KW-0547">Nucleotide-binding</keyword>
<comment type="caution">
    <text evidence="8">The sequence shown here is derived from an EMBL/GenBank/DDBJ whole genome shotgun (WGS) entry which is preliminary data.</text>
</comment>
<evidence type="ECO:0000259" key="6">
    <source>
        <dbReference type="PROSITE" id="PS50893"/>
    </source>
</evidence>
<feature type="domain" description="ABC transmembrane type-1" evidence="7">
    <location>
        <begin position="18"/>
        <end position="300"/>
    </location>
</feature>
<organism evidence="8 9">
    <name type="scientific">Finegoldia dalianensis</name>
    <dbReference type="NCBI Taxonomy" id="3145239"/>
    <lineage>
        <taxon>Bacteria</taxon>
        <taxon>Bacillati</taxon>
        <taxon>Bacillota</taxon>
        <taxon>Tissierellia</taxon>
        <taxon>Tissierellales</taxon>
        <taxon>Peptoniphilaceae</taxon>
        <taxon>Finegoldia</taxon>
    </lineage>
</organism>
<dbReference type="Pfam" id="PF00664">
    <property type="entry name" value="ABC_membrane"/>
    <property type="match status" value="1"/>
</dbReference>
<accession>A0ABW9KB35</accession>
<dbReference type="PROSITE" id="PS50893">
    <property type="entry name" value="ABC_TRANSPORTER_2"/>
    <property type="match status" value="1"/>
</dbReference>
<dbReference type="PANTHER" id="PTHR43394">
    <property type="entry name" value="ATP-DEPENDENT PERMEASE MDL1, MITOCHONDRIAL"/>
    <property type="match status" value="1"/>
</dbReference>
<evidence type="ECO:0000313" key="8">
    <source>
        <dbReference type="EMBL" id="MFN2101887.1"/>
    </source>
</evidence>
<evidence type="ECO:0000256" key="4">
    <source>
        <dbReference type="ARBA" id="ARBA00023136"/>
    </source>
</evidence>
<feature type="transmembrane region" description="Helical" evidence="5">
    <location>
        <begin position="127"/>
        <end position="151"/>
    </location>
</feature>
<dbReference type="Gene3D" id="3.40.50.300">
    <property type="entry name" value="P-loop containing nucleotide triphosphate hydrolases"/>
    <property type="match status" value="1"/>
</dbReference>
<dbReference type="InterPro" id="IPR027417">
    <property type="entry name" value="P-loop_NTPase"/>
</dbReference>
<dbReference type="PROSITE" id="PS50929">
    <property type="entry name" value="ABC_TM1F"/>
    <property type="match status" value="1"/>
</dbReference>
<dbReference type="CDD" id="cd07346">
    <property type="entry name" value="ABC_6TM_exporters"/>
    <property type="match status" value="1"/>
</dbReference>
<dbReference type="PROSITE" id="PS00211">
    <property type="entry name" value="ABC_TRANSPORTER_1"/>
    <property type="match status" value="1"/>
</dbReference>